<protein>
    <submittedName>
        <fullName evidence="1">Uncharacterized protein</fullName>
    </submittedName>
</protein>
<dbReference type="Proteomes" id="UP001195965">
    <property type="component" value="Chromosome"/>
</dbReference>
<dbReference type="EMBL" id="CP127526">
    <property type="protein sequence ID" value="XRI74672.1"/>
    <property type="molecule type" value="Genomic_DNA"/>
</dbReference>
<accession>A0ACD5HIC6</accession>
<organism evidence="1 2">
    <name type="scientific">Acidithiobacillus montserratensis</name>
    <dbReference type="NCBI Taxonomy" id="2729135"/>
    <lineage>
        <taxon>Bacteria</taxon>
        <taxon>Pseudomonadati</taxon>
        <taxon>Pseudomonadota</taxon>
        <taxon>Acidithiobacillia</taxon>
        <taxon>Acidithiobacillales</taxon>
        <taxon>Acidithiobacillaceae</taxon>
        <taxon>Acidithiobacillus</taxon>
    </lineage>
</organism>
<evidence type="ECO:0000313" key="1">
    <source>
        <dbReference type="EMBL" id="XRI74672.1"/>
    </source>
</evidence>
<proteinExistence type="predicted"/>
<sequence length="130" mass="13982">MLKSLFARMMSGRSGQSVNAENGPCKLWLGGHPEQMQPVDDPKGLGAYQLAVEALIRDESPDVVYLYSDDQADLSVVRKALVYLSRIGGQVAVAWQLPDAEVAEIFGVTEREYQGAVINPNGPIGMCSGA</sequence>
<keyword evidence="2" id="KW-1185">Reference proteome</keyword>
<evidence type="ECO:0000313" key="2">
    <source>
        <dbReference type="Proteomes" id="UP001195965"/>
    </source>
</evidence>
<name>A0ACD5HIC6_9PROT</name>
<gene>
    <name evidence="1" type="ORF">HHS34_005620</name>
</gene>
<reference evidence="1 2" key="1">
    <citation type="journal article" date="2021" name="ISME J.">
        <title>Genomic evolution of the class Acidithiobacillia: deep-branching Proteobacteria living in extreme acidic conditions.</title>
        <authorList>
            <person name="Moya-Beltran A."/>
            <person name="Beard S."/>
            <person name="Rojas-Villalobos C."/>
            <person name="Issotta F."/>
            <person name="Gallardo Y."/>
            <person name="Ulloa R."/>
            <person name="Giaveno A."/>
            <person name="Degli Esposti M."/>
            <person name="Johnson D.B."/>
            <person name="Quatrini R."/>
        </authorList>
    </citation>
    <scope>NUCLEOTIDE SEQUENCE [LARGE SCALE GENOMIC DNA]</scope>
    <source>
        <strain evidence="1 2">GG1-14</strain>
    </source>
</reference>